<accession>A0A2U2P989</accession>
<evidence type="ECO:0000313" key="3">
    <source>
        <dbReference type="Proteomes" id="UP000245647"/>
    </source>
</evidence>
<reference evidence="2 3" key="1">
    <citation type="submission" date="2018-04" db="EMBL/GenBank/DDBJ databases">
        <title>Pedobacter chongqingensis sp. nov., isolated from a rottenly hemp rope.</title>
        <authorList>
            <person name="Cai Y."/>
        </authorList>
    </citation>
    <scope>NUCLEOTIDE SEQUENCE [LARGE SCALE GENOMIC DNA]</scope>
    <source>
        <strain evidence="2 3">FJ4-8</strain>
    </source>
</reference>
<dbReference type="Proteomes" id="UP000245647">
    <property type="component" value="Unassembled WGS sequence"/>
</dbReference>
<keyword evidence="3" id="KW-1185">Reference proteome</keyword>
<comment type="caution">
    <text evidence="2">The sequence shown here is derived from an EMBL/GenBank/DDBJ whole genome shotgun (WGS) entry which is preliminary data.</text>
</comment>
<dbReference type="EMBL" id="QEAS01000050">
    <property type="protein sequence ID" value="PWG77951.1"/>
    <property type="molecule type" value="Genomic_DNA"/>
</dbReference>
<organism evidence="2 3">
    <name type="scientific">Pararcticibacter amylolyticus</name>
    <dbReference type="NCBI Taxonomy" id="2173175"/>
    <lineage>
        <taxon>Bacteria</taxon>
        <taxon>Pseudomonadati</taxon>
        <taxon>Bacteroidota</taxon>
        <taxon>Sphingobacteriia</taxon>
        <taxon>Sphingobacteriales</taxon>
        <taxon>Sphingobacteriaceae</taxon>
        <taxon>Pararcticibacter</taxon>
    </lineage>
</organism>
<feature type="transmembrane region" description="Helical" evidence="1">
    <location>
        <begin position="9"/>
        <end position="28"/>
    </location>
</feature>
<name>A0A2U2P989_9SPHI</name>
<feature type="transmembrane region" description="Helical" evidence="1">
    <location>
        <begin position="40"/>
        <end position="59"/>
    </location>
</feature>
<proteinExistence type="predicted"/>
<keyword evidence="1" id="KW-1133">Transmembrane helix</keyword>
<keyword evidence="1" id="KW-0812">Transmembrane</keyword>
<sequence length="142" mass="16404">MKKKIYSQLTYGVIGSSSLLSIIALIFVNRADRKDLPLDGLIALNIFMIFVLLIVLWMATKLKRVYLFKDHIVIMPLFSKTETRIDFNQIVEMKNVFPSYIDPVNCRLIYLEGERSRKVFFIKAVKFIDKNNLGVSLGIVKN</sequence>
<protein>
    <submittedName>
        <fullName evidence="2">Uncharacterized protein</fullName>
    </submittedName>
</protein>
<dbReference type="AlphaFoldDB" id="A0A2U2P989"/>
<evidence type="ECO:0000256" key="1">
    <source>
        <dbReference type="SAM" id="Phobius"/>
    </source>
</evidence>
<keyword evidence="1" id="KW-0472">Membrane</keyword>
<gene>
    <name evidence="2" type="ORF">DDR33_24785</name>
</gene>
<evidence type="ECO:0000313" key="2">
    <source>
        <dbReference type="EMBL" id="PWG77951.1"/>
    </source>
</evidence>